<dbReference type="PROSITE" id="PS50157">
    <property type="entry name" value="ZINC_FINGER_C2H2_2"/>
    <property type="match status" value="1"/>
</dbReference>
<keyword evidence="4" id="KW-0863">Zinc-finger</keyword>
<dbReference type="Gene3D" id="1.10.10.60">
    <property type="entry name" value="Homeodomain-like"/>
    <property type="match status" value="1"/>
</dbReference>
<dbReference type="SUPFAM" id="SSF46689">
    <property type="entry name" value="Homeodomain-like"/>
    <property type="match status" value="1"/>
</dbReference>
<accession>A0A9P9IT16</accession>
<evidence type="ECO:0000259" key="7">
    <source>
        <dbReference type="PROSITE" id="PS50071"/>
    </source>
</evidence>
<keyword evidence="4" id="KW-0479">Metal-binding</keyword>
<dbReference type="InterPro" id="IPR006600">
    <property type="entry name" value="HTH_CenpB_DNA-bd_dom"/>
</dbReference>
<feature type="domain" description="HTH CENPB-type" evidence="9">
    <location>
        <begin position="627"/>
        <end position="701"/>
    </location>
</feature>
<feature type="compositionally biased region" description="Polar residues" evidence="6">
    <location>
        <begin position="207"/>
        <end position="217"/>
    </location>
</feature>
<dbReference type="Pfam" id="PF03221">
    <property type="entry name" value="HTH_Tnp_Tc5"/>
    <property type="match status" value="1"/>
</dbReference>
<dbReference type="GO" id="GO:0008270">
    <property type="term" value="F:zinc ion binding"/>
    <property type="evidence" value="ECO:0007669"/>
    <property type="project" value="UniProtKB-KW"/>
</dbReference>
<feature type="DNA-binding region" description="Homeobox" evidence="5">
    <location>
        <begin position="41"/>
        <end position="103"/>
    </location>
</feature>
<gene>
    <name evidence="10" type="ORF">EDB81DRAFT_658101</name>
</gene>
<dbReference type="Pfam" id="PF05920">
    <property type="entry name" value="Homeobox_KN"/>
    <property type="match status" value="1"/>
</dbReference>
<evidence type="ECO:0000259" key="9">
    <source>
        <dbReference type="PROSITE" id="PS51253"/>
    </source>
</evidence>
<dbReference type="InterPro" id="IPR008422">
    <property type="entry name" value="KN_HD"/>
</dbReference>
<dbReference type="InterPro" id="IPR013087">
    <property type="entry name" value="Znf_C2H2_type"/>
</dbReference>
<keyword evidence="1 5" id="KW-0238">DNA-binding</keyword>
<name>A0A9P9IT16_9HYPO</name>
<dbReference type="CDD" id="cd00086">
    <property type="entry name" value="homeodomain"/>
    <property type="match status" value="1"/>
</dbReference>
<dbReference type="InterPro" id="IPR001356">
    <property type="entry name" value="HD"/>
</dbReference>
<reference evidence="10" key="1">
    <citation type="journal article" date="2021" name="Nat. Commun.">
        <title>Genetic determinants of endophytism in the Arabidopsis root mycobiome.</title>
        <authorList>
            <person name="Mesny F."/>
            <person name="Miyauchi S."/>
            <person name="Thiergart T."/>
            <person name="Pickel B."/>
            <person name="Atanasova L."/>
            <person name="Karlsson M."/>
            <person name="Huettel B."/>
            <person name="Barry K.W."/>
            <person name="Haridas S."/>
            <person name="Chen C."/>
            <person name="Bauer D."/>
            <person name="Andreopoulos W."/>
            <person name="Pangilinan J."/>
            <person name="LaButti K."/>
            <person name="Riley R."/>
            <person name="Lipzen A."/>
            <person name="Clum A."/>
            <person name="Drula E."/>
            <person name="Henrissat B."/>
            <person name="Kohler A."/>
            <person name="Grigoriev I.V."/>
            <person name="Martin F.M."/>
            <person name="Hacquard S."/>
        </authorList>
    </citation>
    <scope>NUCLEOTIDE SEQUENCE</scope>
    <source>
        <strain evidence="10">MPI-CAGE-AT-0147</strain>
    </source>
</reference>
<feature type="compositionally biased region" description="Basic residues" evidence="6">
    <location>
        <begin position="227"/>
        <end position="236"/>
    </location>
</feature>
<feature type="region of interest" description="Disordered" evidence="6">
    <location>
        <begin position="102"/>
        <end position="240"/>
    </location>
</feature>
<dbReference type="GO" id="GO:0006355">
    <property type="term" value="P:regulation of DNA-templated transcription"/>
    <property type="evidence" value="ECO:0007669"/>
    <property type="project" value="InterPro"/>
</dbReference>
<evidence type="ECO:0000256" key="4">
    <source>
        <dbReference type="PROSITE-ProRule" id="PRU00042"/>
    </source>
</evidence>
<proteinExistence type="predicted"/>
<evidence type="ECO:0008006" key="12">
    <source>
        <dbReference type="Google" id="ProtNLM"/>
    </source>
</evidence>
<dbReference type="AlphaFoldDB" id="A0A9P9IT16"/>
<dbReference type="PANTHER" id="PTHR11850">
    <property type="entry name" value="HOMEOBOX PROTEIN TRANSCRIPTION FACTORS"/>
    <property type="match status" value="1"/>
</dbReference>
<keyword evidence="11" id="KW-1185">Reference proteome</keyword>
<comment type="subcellular location">
    <subcellularLocation>
        <location evidence="5">Nucleus</location>
    </subcellularLocation>
</comment>
<keyword evidence="2 5" id="KW-0371">Homeobox</keyword>
<dbReference type="InterPro" id="IPR050224">
    <property type="entry name" value="TALE_homeobox"/>
</dbReference>
<organism evidence="10 11">
    <name type="scientific">Dactylonectria macrodidyma</name>
    <dbReference type="NCBI Taxonomy" id="307937"/>
    <lineage>
        <taxon>Eukaryota</taxon>
        <taxon>Fungi</taxon>
        <taxon>Dikarya</taxon>
        <taxon>Ascomycota</taxon>
        <taxon>Pezizomycotina</taxon>
        <taxon>Sordariomycetes</taxon>
        <taxon>Hypocreomycetidae</taxon>
        <taxon>Hypocreales</taxon>
        <taxon>Nectriaceae</taxon>
        <taxon>Dactylonectria</taxon>
    </lineage>
</organism>
<dbReference type="EMBL" id="JAGMUV010000014">
    <property type="protein sequence ID" value="KAH7134268.1"/>
    <property type="molecule type" value="Genomic_DNA"/>
</dbReference>
<dbReference type="PROSITE" id="PS50071">
    <property type="entry name" value="HOMEOBOX_2"/>
    <property type="match status" value="1"/>
</dbReference>
<feature type="domain" description="C2H2-type" evidence="8">
    <location>
        <begin position="252"/>
        <end position="275"/>
    </location>
</feature>
<evidence type="ECO:0000256" key="2">
    <source>
        <dbReference type="ARBA" id="ARBA00023155"/>
    </source>
</evidence>
<dbReference type="GO" id="GO:0003677">
    <property type="term" value="F:DNA binding"/>
    <property type="evidence" value="ECO:0007669"/>
    <property type="project" value="UniProtKB-UniRule"/>
</dbReference>
<dbReference type="SMART" id="SM00389">
    <property type="entry name" value="HOX"/>
    <property type="match status" value="1"/>
</dbReference>
<evidence type="ECO:0000313" key="11">
    <source>
        <dbReference type="Proteomes" id="UP000738349"/>
    </source>
</evidence>
<evidence type="ECO:0000256" key="5">
    <source>
        <dbReference type="PROSITE-ProRule" id="PRU00108"/>
    </source>
</evidence>
<dbReference type="InterPro" id="IPR009057">
    <property type="entry name" value="Homeodomain-like_sf"/>
</dbReference>
<keyword evidence="3 5" id="KW-0539">Nucleus</keyword>
<dbReference type="PROSITE" id="PS00028">
    <property type="entry name" value="ZINC_FINGER_C2H2_1"/>
    <property type="match status" value="1"/>
</dbReference>
<dbReference type="Proteomes" id="UP000738349">
    <property type="component" value="Unassembled WGS sequence"/>
</dbReference>
<dbReference type="SMART" id="SM00355">
    <property type="entry name" value="ZnF_C2H2"/>
    <property type="match status" value="3"/>
</dbReference>
<feature type="compositionally biased region" description="Low complexity" evidence="6">
    <location>
        <begin position="151"/>
        <end position="170"/>
    </location>
</feature>
<sequence>MFNSNPGEIPNQSFDECTIPTEATVDAPSFSIHDTTQAMPPSKLGIRFNKEAVRILKHWLSMHTSHPYPDENERRILQDRTGLNRTQISNWLANARRRGKVPAARAVSGPSNSSAGPIDIPARPATPAIRSSSSQMNPLERWVDSPPENEPASAIAIARAVASSSSRSPSKNLRNAGAPRDGSEHSSIHTSSSRSIETSCSSGGSHASATSNISNGSLGPFQTFGRPRSRRRRRVQKQSEVITSLSNPWKTFQCTFCTETFSARYDWQRHEHTLHLPLERWVCAPDGPTALKPDTGTICCVFCLEANPDDAHIKSHNHSVCQDRSVHWRTFNRKDHLNQHLRLVHNSKFTAWPMKAWKAAMPEIRSRCGFCEHTMSTWDARVHHLAAHFKSGKTMADWKGDWGFDAEIFELVENAIPPNFIHNERSTPFPFEGSRALAETPRSAYELLKLELAYFMQTLFDKTARMPTSDEMQLEACRIVLTSEVAYQQDSHRQEVPHLPSWLQDLIMSADEILQKARFSPMRSSAESRLYTLRITGKNSLFEDCPFEAQLRDFVKLQQLGGAIGRNELREEACRIIGRMEEVSTTPSDFIATWLVKLIHSSTDWLSGFCQRSGVVLLDNFDTKMELSTNATIENYNRLERELSQYLHTQRALGVEPSDEELRRQARILIYDADISYNQTAADDNYWLAAFKVRHLPDPPTGDTLSSWLETQEAVPSPETLALYHLPMTPGDGGHDSPQAMIGGEDRHSILAARSLVMKAGSFFVSDPNFYRWITEELGRWVKATMSPHNPACHIPTDEEIQHYARWITYNDDDPLNQTIAENQDWLMSFKRDVGLIDESTSVP</sequence>
<comment type="caution">
    <text evidence="10">The sequence shown here is derived from an EMBL/GenBank/DDBJ whole genome shotgun (WGS) entry which is preliminary data.</text>
</comment>
<evidence type="ECO:0000259" key="8">
    <source>
        <dbReference type="PROSITE" id="PS50157"/>
    </source>
</evidence>
<evidence type="ECO:0000256" key="6">
    <source>
        <dbReference type="SAM" id="MobiDB-lite"/>
    </source>
</evidence>
<dbReference type="OrthoDB" id="10056939at2759"/>
<dbReference type="GO" id="GO:0005634">
    <property type="term" value="C:nucleus"/>
    <property type="evidence" value="ECO:0007669"/>
    <property type="project" value="UniProtKB-SubCell"/>
</dbReference>
<dbReference type="PROSITE" id="PS51253">
    <property type="entry name" value="HTH_CENPB"/>
    <property type="match status" value="1"/>
</dbReference>
<evidence type="ECO:0000313" key="10">
    <source>
        <dbReference type="EMBL" id="KAH7134268.1"/>
    </source>
</evidence>
<evidence type="ECO:0000256" key="1">
    <source>
        <dbReference type="ARBA" id="ARBA00023125"/>
    </source>
</evidence>
<feature type="domain" description="Homeobox" evidence="7">
    <location>
        <begin position="39"/>
        <end position="102"/>
    </location>
</feature>
<keyword evidence="4" id="KW-0862">Zinc</keyword>
<evidence type="ECO:0000256" key="3">
    <source>
        <dbReference type="ARBA" id="ARBA00023242"/>
    </source>
</evidence>
<feature type="compositionally biased region" description="Low complexity" evidence="6">
    <location>
        <begin position="188"/>
        <end position="205"/>
    </location>
</feature>
<protein>
    <recommendedName>
        <fullName evidence="12">Monocarboxylate transporter 4</fullName>
    </recommendedName>
</protein>